<proteinExistence type="inferred from homology"/>
<keyword evidence="7" id="KW-0413">Isomerase</keyword>
<dbReference type="PROSITE" id="PS51217">
    <property type="entry name" value="UVRD_HELICASE_CTER"/>
    <property type="match status" value="1"/>
</dbReference>
<dbReference type="InterPro" id="IPR013986">
    <property type="entry name" value="DExx_box_DNA_helicase_dom_sf"/>
</dbReference>
<dbReference type="PROSITE" id="PS51198">
    <property type="entry name" value="UVRD_HELICASE_ATP_BIND"/>
    <property type="match status" value="1"/>
</dbReference>
<evidence type="ECO:0000256" key="6">
    <source>
        <dbReference type="ARBA" id="ARBA00023125"/>
    </source>
</evidence>
<dbReference type="Gene3D" id="1.10.486.10">
    <property type="entry name" value="PCRA, domain 4"/>
    <property type="match status" value="1"/>
</dbReference>
<evidence type="ECO:0000313" key="14">
    <source>
        <dbReference type="EMBL" id="MDC3422008.1"/>
    </source>
</evidence>
<evidence type="ECO:0000256" key="7">
    <source>
        <dbReference type="ARBA" id="ARBA00023235"/>
    </source>
</evidence>
<dbReference type="Gene3D" id="3.40.50.300">
    <property type="entry name" value="P-loop containing nucleotide triphosphate hydrolases"/>
    <property type="match status" value="2"/>
</dbReference>
<evidence type="ECO:0000256" key="2">
    <source>
        <dbReference type="ARBA" id="ARBA00022741"/>
    </source>
</evidence>
<dbReference type="InterPro" id="IPR027417">
    <property type="entry name" value="P-loop_NTPase"/>
</dbReference>
<keyword evidence="4 11" id="KW-0347">Helicase</keyword>
<feature type="domain" description="UvrD-like helicase C-terminal" evidence="13">
    <location>
        <begin position="291"/>
        <end position="559"/>
    </location>
</feature>
<comment type="catalytic activity">
    <reaction evidence="8">
        <text>Couples ATP hydrolysis with the unwinding of duplex DNA by translocating in the 3'-5' direction.</text>
        <dbReference type="EC" id="5.6.2.4"/>
    </reaction>
</comment>
<organism evidence="14 15">
    <name type="scientific">Aquibacillus koreensis</name>
    <dbReference type="NCBI Taxonomy" id="279446"/>
    <lineage>
        <taxon>Bacteria</taxon>
        <taxon>Bacillati</taxon>
        <taxon>Bacillota</taxon>
        <taxon>Bacilli</taxon>
        <taxon>Bacillales</taxon>
        <taxon>Bacillaceae</taxon>
        <taxon>Aquibacillus</taxon>
    </lineage>
</organism>
<dbReference type="PANTHER" id="PTHR11070">
    <property type="entry name" value="UVRD / RECB / PCRA DNA HELICASE FAMILY MEMBER"/>
    <property type="match status" value="1"/>
</dbReference>
<dbReference type="GO" id="GO:0000725">
    <property type="term" value="P:recombinational repair"/>
    <property type="evidence" value="ECO:0007669"/>
    <property type="project" value="TreeGrafter"/>
</dbReference>
<evidence type="ECO:0000256" key="8">
    <source>
        <dbReference type="ARBA" id="ARBA00034617"/>
    </source>
</evidence>
<evidence type="ECO:0000256" key="5">
    <source>
        <dbReference type="ARBA" id="ARBA00022840"/>
    </source>
</evidence>
<evidence type="ECO:0000256" key="4">
    <source>
        <dbReference type="ARBA" id="ARBA00022806"/>
    </source>
</evidence>
<dbReference type="Pfam" id="PF13361">
    <property type="entry name" value="UvrD_C"/>
    <property type="match status" value="1"/>
</dbReference>
<dbReference type="GO" id="GO:0043138">
    <property type="term" value="F:3'-5' DNA helicase activity"/>
    <property type="evidence" value="ECO:0007669"/>
    <property type="project" value="UniProtKB-EC"/>
</dbReference>
<dbReference type="PANTHER" id="PTHR11070:SF2">
    <property type="entry name" value="ATP-DEPENDENT DNA HELICASE SRS2"/>
    <property type="match status" value="1"/>
</dbReference>
<dbReference type="CDD" id="cd17932">
    <property type="entry name" value="DEXQc_UvrD"/>
    <property type="match status" value="1"/>
</dbReference>
<evidence type="ECO:0000259" key="13">
    <source>
        <dbReference type="PROSITE" id="PS51217"/>
    </source>
</evidence>
<dbReference type="CDD" id="cd18807">
    <property type="entry name" value="SF1_C_UvrD"/>
    <property type="match status" value="1"/>
</dbReference>
<dbReference type="EC" id="5.6.2.4" evidence="9"/>
<dbReference type="GO" id="GO:0033202">
    <property type="term" value="C:DNA helicase complex"/>
    <property type="evidence" value="ECO:0007669"/>
    <property type="project" value="TreeGrafter"/>
</dbReference>
<dbReference type="SUPFAM" id="SSF52540">
    <property type="entry name" value="P-loop containing nucleoside triphosphate hydrolases"/>
    <property type="match status" value="1"/>
</dbReference>
<dbReference type="AlphaFoldDB" id="A0A9X3WNJ0"/>
<evidence type="ECO:0000313" key="15">
    <source>
        <dbReference type="Proteomes" id="UP001145072"/>
    </source>
</evidence>
<comment type="similarity">
    <text evidence="1">Belongs to the helicase family. UvrD subfamily.</text>
</comment>
<feature type="binding site" evidence="11">
    <location>
        <begin position="28"/>
        <end position="35"/>
    </location>
    <ligand>
        <name>ATP</name>
        <dbReference type="ChEBI" id="CHEBI:30616"/>
    </ligand>
</feature>
<keyword evidence="2 11" id="KW-0547">Nucleotide-binding</keyword>
<reference evidence="14" key="1">
    <citation type="submission" date="2022-06" db="EMBL/GenBank/DDBJ databases">
        <title>Aquibacillus sp. a new bacterium isolated from soil saline samples.</title>
        <authorList>
            <person name="Galisteo C."/>
            <person name="De La Haba R."/>
            <person name="Sanchez-Porro C."/>
            <person name="Ventosa A."/>
        </authorList>
    </citation>
    <scope>NUCLEOTIDE SEQUENCE</scope>
    <source>
        <strain evidence="14">JCM 12387</strain>
    </source>
</reference>
<name>A0A9X3WNJ0_9BACI</name>
<gene>
    <name evidence="14" type="ORF">NC661_16675</name>
</gene>
<evidence type="ECO:0000256" key="3">
    <source>
        <dbReference type="ARBA" id="ARBA00022801"/>
    </source>
</evidence>
<sequence>MTEYVLEGLNEKQELAVTTTEGYIRVVAGAGSGKTKALTNRYAYIVENLGIDPSNILCVTFTNKASTEMKKRVRSLIGSGCDTGLITTYHGFCVRVLREDIFHLHYPKQFIILDEEDQKTILREIYEELGITIRYNSFNNMLKKIASYKMDPAYVRVVTNPNSKFNTSEEMELEKKIMNMYLLKQKKVFGLDFDDLINFTFILFEDFGQVLDKWQTRLHYIQVDEFQDSSLRQFKLINMLSDTNENLFVVGDPDQTIYEWRGARPEYFVNFDKAHPTCQTIVLDQNYRSTPEILDVGNSLIKKNSLRIEKDMFTHNQKGLKVIHYHGKHEEDEIKWVTEKINQLIEEKQAKKSDIAILYRASFLSRFIEQGLIRENIDYTIYGGMKFFQRKEIKDALAYLRLIISGDDLSFLRVVNTPKRNIGKKRIQFIKEKADRENLTYYDTLKKYAGDSLFNSTKALEFLALIEKYKREYAKLTVSELLQKLLLESGYDQYLREDGDQNRIDNLSEFFHSIVTYEQSIGEELLLDEYLQQITLFTDSDKEDKRDSVKLMTIHTAKGLEFKYVFLCGMTDGILPSSRSLEERKVAALEEERRLTYVAITRAEKEMYITESEGLSRRGSKKYPSRFIFEIKQNLVNRIGMLEEEFYQESVRFVEGSNFMLGTGDIPLKESESTMDIGTKVKHPVFGEGIVKEIDVKKNTYYIQFAGMKTTKPINGAFKGLKRV</sequence>
<evidence type="ECO:0000256" key="1">
    <source>
        <dbReference type="ARBA" id="ARBA00009922"/>
    </source>
</evidence>
<comment type="caution">
    <text evidence="14">The sequence shown here is derived from an EMBL/GenBank/DDBJ whole genome shotgun (WGS) entry which is preliminary data.</text>
</comment>
<protein>
    <recommendedName>
        <fullName evidence="9">DNA 3'-5' helicase</fullName>
        <ecNumber evidence="9">5.6.2.4</ecNumber>
    </recommendedName>
</protein>
<feature type="domain" description="UvrD-like helicase ATP-binding" evidence="12">
    <location>
        <begin position="7"/>
        <end position="290"/>
    </location>
</feature>
<keyword evidence="3 11" id="KW-0378">Hydrolase</keyword>
<dbReference type="GO" id="GO:0005829">
    <property type="term" value="C:cytosol"/>
    <property type="evidence" value="ECO:0007669"/>
    <property type="project" value="TreeGrafter"/>
</dbReference>
<keyword evidence="6" id="KW-0238">DNA-binding</keyword>
<accession>A0A9X3WNJ0</accession>
<evidence type="ECO:0000256" key="10">
    <source>
        <dbReference type="ARBA" id="ARBA00048988"/>
    </source>
</evidence>
<dbReference type="GO" id="GO:0016787">
    <property type="term" value="F:hydrolase activity"/>
    <property type="evidence" value="ECO:0007669"/>
    <property type="project" value="UniProtKB-UniRule"/>
</dbReference>
<keyword evidence="5 11" id="KW-0067">ATP-binding</keyword>
<keyword evidence="15" id="KW-1185">Reference proteome</keyword>
<dbReference type="RefSeq" id="WP_259870318.1">
    <property type="nucleotide sequence ID" value="NZ_JAMQJZ010000015.1"/>
</dbReference>
<dbReference type="InterPro" id="IPR014017">
    <property type="entry name" value="DNA_helicase_UvrD-like_C"/>
</dbReference>
<dbReference type="GO" id="GO:0005524">
    <property type="term" value="F:ATP binding"/>
    <property type="evidence" value="ECO:0007669"/>
    <property type="project" value="UniProtKB-UniRule"/>
</dbReference>
<dbReference type="GO" id="GO:0003677">
    <property type="term" value="F:DNA binding"/>
    <property type="evidence" value="ECO:0007669"/>
    <property type="project" value="UniProtKB-KW"/>
</dbReference>
<dbReference type="EMBL" id="JAMQJZ010000015">
    <property type="protein sequence ID" value="MDC3422008.1"/>
    <property type="molecule type" value="Genomic_DNA"/>
</dbReference>
<evidence type="ECO:0000256" key="11">
    <source>
        <dbReference type="PROSITE-ProRule" id="PRU00560"/>
    </source>
</evidence>
<dbReference type="Gene3D" id="1.10.10.160">
    <property type="match status" value="1"/>
</dbReference>
<dbReference type="InterPro" id="IPR000212">
    <property type="entry name" value="DNA_helicase_UvrD/REP"/>
</dbReference>
<evidence type="ECO:0000256" key="9">
    <source>
        <dbReference type="ARBA" id="ARBA00034808"/>
    </source>
</evidence>
<dbReference type="Proteomes" id="UP001145072">
    <property type="component" value="Unassembled WGS sequence"/>
</dbReference>
<dbReference type="InterPro" id="IPR014016">
    <property type="entry name" value="UvrD-like_ATP-bd"/>
</dbReference>
<comment type="catalytic activity">
    <reaction evidence="10">
        <text>ATP + H2O = ADP + phosphate + H(+)</text>
        <dbReference type="Rhea" id="RHEA:13065"/>
        <dbReference type="ChEBI" id="CHEBI:15377"/>
        <dbReference type="ChEBI" id="CHEBI:15378"/>
        <dbReference type="ChEBI" id="CHEBI:30616"/>
        <dbReference type="ChEBI" id="CHEBI:43474"/>
        <dbReference type="ChEBI" id="CHEBI:456216"/>
        <dbReference type="EC" id="5.6.2.4"/>
    </reaction>
</comment>
<dbReference type="Pfam" id="PF00580">
    <property type="entry name" value="UvrD-helicase"/>
    <property type="match status" value="1"/>
</dbReference>
<evidence type="ECO:0000259" key="12">
    <source>
        <dbReference type="PROSITE" id="PS51198"/>
    </source>
</evidence>